<dbReference type="eggNOG" id="KOG2332">
    <property type="taxonomic scope" value="Eukaryota"/>
</dbReference>
<dbReference type="AlphaFoldDB" id="A0A212FM44"/>
<dbReference type="Proteomes" id="UP000007151">
    <property type="component" value="Unassembled WGS sequence"/>
</dbReference>
<protein>
    <submittedName>
        <fullName evidence="3">Ferritin LCH</fullName>
    </submittedName>
</protein>
<keyword evidence="1" id="KW-0175">Coiled coil</keyword>
<dbReference type="PROSITE" id="PS50905">
    <property type="entry name" value="FERRITIN_LIKE"/>
    <property type="match status" value="1"/>
</dbReference>
<accession>A0A212FM44</accession>
<proteinExistence type="predicted"/>
<evidence type="ECO:0000313" key="3">
    <source>
        <dbReference type="EMBL" id="OWR54797.1"/>
    </source>
</evidence>
<sequence length="111" mass="12770">MDFMVRSAIESVKNSTTELQELEALAHALDAQKEMAERAFYIHQEATRNNHKTHDAEIAQYLEEEYIEDHAKIVRDLAGYTTDLKQFITANSGQDLSLALYLFDEYLQKTA</sequence>
<dbReference type="Gene3D" id="1.20.1260.10">
    <property type="match status" value="1"/>
</dbReference>
<dbReference type="STRING" id="278856.A0A212FM44"/>
<dbReference type="EMBL" id="AGBW02007657">
    <property type="protein sequence ID" value="OWR54797.1"/>
    <property type="molecule type" value="Genomic_DNA"/>
</dbReference>
<dbReference type="SUPFAM" id="SSF47240">
    <property type="entry name" value="Ferritin-like"/>
    <property type="match status" value="1"/>
</dbReference>
<reference evidence="3 4" key="1">
    <citation type="journal article" date="2011" name="Cell">
        <title>The monarch butterfly genome yields insights into long-distance migration.</title>
        <authorList>
            <person name="Zhan S."/>
            <person name="Merlin C."/>
            <person name="Boore J.L."/>
            <person name="Reppert S.M."/>
        </authorList>
    </citation>
    <scope>NUCLEOTIDE SEQUENCE [LARGE SCALE GENOMIC DNA]</scope>
    <source>
        <strain evidence="3">F-2</strain>
    </source>
</reference>
<feature type="coiled-coil region" evidence="1">
    <location>
        <begin position="5"/>
        <end position="39"/>
    </location>
</feature>
<feature type="domain" description="Ferritin-like diiron" evidence="2">
    <location>
        <begin position="1"/>
        <end position="88"/>
    </location>
</feature>
<keyword evidence="4" id="KW-1185">Reference proteome</keyword>
<evidence type="ECO:0000313" key="4">
    <source>
        <dbReference type="Proteomes" id="UP000007151"/>
    </source>
</evidence>
<organism evidence="3 4">
    <name type="scientific">Danaus plexippus plexippus</name>
    <dbReference type="NCBI Taxonomy" id="278856"/>
    <lineage>
        <taxon>Eukaryota</taxon>
        <taxon>Metazoa</taxon>
        <taxon>Ecdysozoa</taxon>
        <taxon>Arthropoda</taxon>
        <taxon>Hexapoda</taxon>
        <taxon>Insecta</taxon>
        <taxon>Pterygota</taxon>
        <taxon>Neoptera</taxon>
        <taxon>Endopterygota</taxon>
        <taxon>Lepidoptera</taxon>
        <taxon>Glossata</taxon>
        <taxon>Ditrysia</taxon>
        <taxon>Papilionoidea</taxon>
        <taxon>Nymphalidae</taxon>
        <taxon>Danainae</taxon>
        <taxon>Danaini</taxon>
        <taxon>Danaina</taxon>
        <taxon>Danaus</taxon>
        <taxon>Danaus</taxon>
    </lineage>
</organism>
<dbReference type="KEGG" id="dpl:KGM_205373"/>
<gene>
    <name evidence="3" type="ORF">KGM_205373</name>
</gene>
<evidence type="ECO:0000256" key="1">
    <source>
        <dbReference type="SAM" id="Coils"/>
    </source>
</evidence>
<evidence type="ECO:0000259" key="2">
    <source>
        <dbReference type="PROSITE" id="PS50905"/>
    </source>
</evidence>
<dbReference type="InterPro" id="IPR009078">
    <property type="entry name" value="Ferritin-like_SF"/>
</dbReference>
<dbReference type="InterPro" id="IPR009040">
    <property type="entry name" value="Ferritin-like_diiron"/>
</dbReference>
<comment type="caution">
    <text evidence="3">The sequence shown here is derived from an EMBL/GenBank/DDBJ whole genome shotgun (WGS) entry which is preliminary data.</text>
</comment>
<dbReference type="InterPro" id="IPR012347">
    <property type="entry name" value="Ferritin-like"/>
</dbReference>
<name>A0A212FM44_DANPL</name>
<dbReference type="InParanoid" id="A0A212FM44"/>